<keyword evidence="1" id="KW-0560">Oxidoreductase</keyword>
<proteinExistence type="predicted"/>
<dbReference type="AlphaFoldDB" id="A0A2A5B1R1"/>
<dbReference type="Gene3D" id="3.30.9.10">
    <property type="entry name" value="D-Amino Acid Oxidase, subunit A, domain 2"/>
    <property type="match status" value="1"/>
</dbReference>
<dbReference type="InterPro" id="IPR006076">
    <property type="entry name" value="FAD-dep_OxRdtase"/>
</dbReference>
<reference evidence="4" key="1">
    <citation type="submission" date="2017-08" db="EMBL/GenBank/DDBJ databases">
        <title>A dynamic microbial community with high functional redundancy inhabits the cold, oxic subseafloor aquifer.</title>
        <authorList>
            <person name="Tully B.J."/>
            <person name="Wheat C.G."/>
            <person name="Glazer B.T."/>
            <person name="Huber J.A."/>
        </authorList>
    </citation>
    <scope>NUCLEOTIDE SEQUENCE [LARGE SCALE GENOMIC DNA]</scope>
</reference>
<dbReference type="SUPFAM" id="SSF51905">
    <property type="entry name" value="FAD/NAD(P)-binding domain"/>
    <property type="match status" value="1"/>
</dbReference>
<evidence type="ECO:0000259" key="2">
    <source>
        <dbReference type="Pfam" id="PF01266"/>
    </source>
</evidence>
<dbReference type="EMBL" id="NVVJ01000017">
    <property type="protein sequence ID" value="PCJ25442.1"/>
    <property type="molecule type" value="Genomic_DNA"/>
</dbReference>
<name>A0A2A5B1R1_9GAMM</name>
<evidence type="ECO:0000313" key="4">
    <source>
        <dbReference type="Proteomes" id="UP000218327"/>
    </source>
</evidence>
<dbReference type="Gene3D" id="3.50.50.60">
    <property type="entry name" value="FAD/NAD(P)-binding domain"/>
    <property type="match status" value="1"/>
</dbReference>
<organism evidence="3 4">
    <name type="scientific">SAR86 cluster bacterium</name>
    <dbReference type="NCBI Taxonomy" id="2030880"/>
    <lineage>
        <taxon>Bacteria</taxon>
        <taxon>Pseudomonadati</taxon>
        <taxon>Pseudomonadota</taxon>
        <taxon>Gammaproteobacteria</taxon>
        <taxon>SAR86 cluster</taxon>
    </lineage>
</organism>
<dbReference type="Proteomes" id="UP000218327">
    <property type="component" value="Unassembled WGS sequence"/>
</dbReference>
<dbReference type="GO" id="GO:0016491">
    <property type="term" value="F:oxidoreductase activity"/>
    <property type="evidence" value="ECO:0007669"/>
    <property type="project" value="UniProtKB-KW"/>
</dbReference>
<evidence type="ECO:0000313" key="3">
    <source>
        <dbReference type="EMBL" id="PCJ25442.1"/>
    </source>
</evidence>
<sequence>MTSSYSTDIVIFGGGIAGLWLLNRLRDKGYRTILLETNTLGSGQTLASQGIIHGGLKYALNGTLTGAANVIAGMPAYWRSCLNGTGEVDLTTCKVLSDHYYMWSEAGIRSKLKTFLGSKSLQGRVEPVPKGEYPSFFKAATVAGTLYKLPDFVVDTSSLLQALTKKYHDYIFKIDSHAYAFERNNAGQVNAVTVANSEQTFRIEMQNIIFSAGEGNQELINKAELKAPKSQVRPLKMVFLKQENLPRIFVHCIGSGFSLTPKLTVTSHTDSDGCTVWYLGGELAESGVGLNDAEQINAAKILLGSVFPWIDLSSAQWQCFTINRAEANINNDYRPEDAYIKEEDNILVAWPTKLTLTPSLADKVIQHLVEKSLVPMAVTNNEELSSVLEAANIGSANWD</sequence>
<gene>
    <name evidence="3" type="ORF">COA96_07345</name>
</gene>
<evidence type="ECO:0000256" key="1">
    <source>
        <dbReference type="ARBA" id="ARBA00023002"/>
    </source>
</evidence>
<comment type="caution">
    <text evidence="3">The sequence shown here is derived from an EMBL/GenBank/DDBJ whole genome shotgun (WGS) entry which is preliminary data.</text>
</comment>
<dbReference type="Pfam" id="PF01266">
    <property type="entry name" value="DAO"/>
    <property type="match status" value="1"/>
</dbReference>
<protein>
    <recommendedName>
        <fullName evidence="2">FAD dependent oxidoreductase domain-containing protein</fullName>
    </recommendedName>
</protein>
<dbReference type="InterPro" id="IPR036188">
    <property type="entry name" value="FAD/NAD-bd_sf"/>
</dbReference>
<feature type="domain" description="FAD dependent oxidoreductase" evidence="2">
    <location>
        <begin position="8"/>
        <end position="247"/>
    </location>
</feature>
<accession>A0A2A5B1R1</accession>